<proteinExistence type="predicted"/>
<keyword evidence="1" id="KW-0472">Membrane</keyword>
<organism evidence="2">
    <name type="scientific">Rhizophora mucronata</name>
    <name type="common">Asiatic mangrove</name>
    <dbReference type="NCBI Taxonomy" id="61149"/>
    <lineage>
        <taxon>Eukaryota</taxon>
        <taxon>Viridiplantae</taxon>
        <taxon>Streptophyta</taxon>
        <taxon>Embryophyta</taxon>
        <taxon>Tracheophyta</taxon>
        <taxon>Spermatophyta</taxon>
        <taxon>Magnoliopsida</taxon>
        <taxon>eudicotyledons</taxon>
        <taxon>Gunneridae</taxon>
        <taxon>Pentapetalae</taxon>
        <taxon>rosids</taxon>
        <taxon>fabids</taxon>
        <taxon>Malpighiales</taxon>
        <taxon>Rhizophoraceae</taxon>
        <taxon>Rhizophora</taxon>
    </lineage>
</organism>
<protein>
    <submittedName>
        <fullName evidence="2">Uncharacterized protein</fullName>
    </submittedName>
</protein>
<evidence type="ECO:0000313" key="2">
    <source>
        <dbReference type="EMBL" id="MBX52276.1"/>
    </source>
</evidence>
<reference evidence="2" key="1">
    <citation type="submission" date="2018-02" db="EMBL/GenBank/DDBJ databases">
        <title>Rhizophora mucronata_Transcriptome.</title>
        <authorList>
            <person name="Meera S.P."/>
            <person name="Sreeshan A."/>
            <person name="Augustine A."/>
        </authorList>
    </citation>
    <scope>NUCLEOTIDE SEQUENCE</scope>
    <source>
        <tissue evidence="2">Leaf</tissue>
    </source>
</reference>
<evidence type="ECO:0000256" key="1">
    <source>
        <dbReference type="SAM" id="Phobius"/>
    </source>
</evidence>
<dbReference type="EMBL" id="GGEC01071792">
    <property type="protein sequence ID" value="MBX52276.1"/>
    <property type="molecule type" value="Transcribed_RNA"/>
</dbReference>
<sequence length="35" mass="4197">MVGWMLITIVIYKLLEFCWYFIISHHISENLKVGV</sequence>
<accession>A0A2P2PC06</accession>
<name>A0A2P2PC06_RHIMU</name>
<dbReference type="AlphaFoldDB" id="A0A2P2PC06"/>
<keyword evidence="1" id="KW-1133">Transmembrane helix</keyword>
<feature type="transmembrane region" description="Helical" evidence="1">
    <location>
        <begin position="6"/>
        <end position="23"/>
    </location>
</feature>
<keyword evidence="1" id="KW-0812">Transmembrane</keyword>